<keyword evidence="3 6" id="KW-0812">Transmembrane</keyword>
<keyword evidence="2" id="KW-1003">Cell membrane</keyword>
<dbReference type="InterPro" id="IPR001851">
    <property type="entry name" value="ABC_transp_permease"/>
</dbReference>
<dbReference type="InterPro" id="IPR043428">
    <property type="entry name" value="LivM-like"/>
</dbReference>
<dbReference type="Proteomes" id="UP000075737">
    <property type="component" value="Unassembled WGS sequence"/>
</dbReference>
<feature type="transmembrane region" description="Helical" evidence="6">
    <location>
        <begin position="247"/>
        <end position="265"/>
    </location>
</feature>
<keyword evidence="4 6" id="KW-1133">Transmembrane helix</keyword>
<comment type="caution">
    <text evidence="7">The sequence shown here is derived from an EMBL/GenBank/DDBJ whole genome shotgun (WGS) entry which is preliminary data.</text>
</comment>
<evidence type="ECO:0000313" key="7">
    <source>
        <dbReference type="EMBL" id="KYO65260.1"/>
    </source>
</evidence>
<feature type="transmembrane region" description="Helical" evidence="6">
    <location>
        <begin position="173"/>
        <end position="194"/>
    </location>
</feature>
<dbReference type="RefSeq" id="WP_068748824.1">
    <property type="nucleotide sequence ID" value="NZ_LOHZ01000036.1"/>
</dbReference>
<dbReference type="PANTHER" id="PTHR30482:SF10">
    <property type="entry name" value="HIGH-AFFINITY BRANCHED-CHAIN AMINO ACID TRANSPORT PROTEIN BRAE"/>
    <property type="match status" value="1"/>
</dbReference>
<dbReference type="OrthoDB" id="9789927at2"/>
<sequence>MSSYLEGIIILVGINIIAVLGVSVLTGFTRLFSFGNAGFMAVGAYTSAILTTKYHTPFIISIFGGMLVAALISFALGKLTLGLKGDYFLITTLGFGECVRVLIEFLDPITGGARGYAGIPQKTDLTVVVIAVIICIIITRNLITSKYGRNIMAIREQELAAEAVGINTTYFKLLSFTVSAVFAGLAGALFAHYFMFITPGMFNLDKSAELTITVVIGGLGSITGSIIATTILTLLPEILRAVANYRMLLYGISVVLIIILKPNGLMGYKELSFETIKRIKDFIMRKRKEVMAR</sequence>
<dbReference type="CDD" id="cd06581">
    <property type="entry name" value="TM_PBP1_LivM_like"/>
    <property type="match status" value="1"/>
</dbReference>
<feature type="transmembrane region" description="Helical" evidence="6">
    <location>
        <begin position="214"/>
        <end position="235"/>
    </location>
</feature>
<dbReference type="AlphaFoldDB" id="A0A162MCM2"/>
<evidence type="ECO:0000256" key="2">
    <source>
        <dbReference type="ARBA" id="ARBA00022475"/>
    </source>
</evidence>
<accession>A0A162MCM2</accession>
<proteinExistence type="predicted"/>
<keyword evidence="8" id="KW-1185">Reference proteome</keyword>
<keyword evidence="5 6" id="KW-0472">Membrane</keyword>
<dbReference type="PANTHER" id="PTHR30482">
    <property type="entry name" value="HIGH-AFFINITY BRANCHED-CHAIN AMINO ACID TRANSPORT SYSTEM PERMEASE"/>
    <property type="match status" value="1"/>
</dbReference>
<feature type="transmembrane region" description="Helical" evidence="6">
    <location>
        <begin position="7"/>
        <end position="25"/>
    </location>
</feature>
<feature type="transmembrane region" description="Helical" evidence="6">
    <location>
        <begin position="58"/>
        <end position="77"/>
    </location>
</feature>
<dbReference type="EMBL" id="LOHZ01000036">
    <property type="protein sequence ID" value="KYO65260.1"/>
    <property type="molecule type" value="Genomic_DNA"/>
</dbReference>
<evidence type="ECO:0008006" key="9">
    <source>
        <dbReference type="Google" id="ProtNLM"/>
    </source>
</evidence>
<evidence type="ECO:0000313" key="8">
    <source>
        <dbReference type="Proteomes" id="UP000075737"/>
    </source>
</evidence>
<comment type="subcellular location">
    <subcellularLocation>
        <location evidence="1">Cell membrane</location>
        <topology evidence="1">Multi-pass membrane protein</topology>
    </subcellularLocation>
</comment>
<evidence type="ECO:0000256" key="6">
    <source>
        <dbReference type="SAM" id="Phobius"/>
    </source>
</evidence>
<dbReference type="Pfam" id="PF02653">
    <property type="entry name" value="BPD_transp_2"/>
    <property type="match status" value="1"/>
</dbReference>
<evidence type="ECO:0000256" key="4">
    <source>
        <dbReference type="ARBA" id="ARBA00022989"/>
    </source>
</evidence>
<dbReference type="STRING" id="520767.ATZ99_17090"/>
<protein>
    <recommendedName>
        <fullName evidence="9">High-affinity branched-chain amino acid transport system permease protein LivH</fullName>
    </recommendedName>
</protein>
<name>A0A162MCM2_9FIRM</name>
<evidence type="ECO:0000256" key="1">
    <source>
        <dbReference type="ARBA" id="ARBA00004651"/>
    </source>
</evidence>
<feature type="transmembrane region" description="Helical" evidence="6">
    <location>
        <begin position="31"/>
        <end position="51"/>
    </location>
</feature>
<dbReference type="GO" id="GO:0015658">
    <property type="term" value="F:branched-chain amino acid transmembrane transporter activity"/>
    <property type="evidence" value="ECO:0007669"/>
    <property type="project" value="InterPro"/>
</dbReference>
<dbReference type="PATRIC" id="fig|520767.4.peg.1822"/>
<dbReference type="GO" id="GO:0005886">
    <property type="term" value="C:plasma membrane"/>
    <property type="evidence" value="ECO:0007669"/>
    <property type="project" value="UniProtKB-SubCell"/>
</dbReference>
<gene>
    <name evidence="7" type="ORF">ATZ99_17090</name>
</gene>
<reference evidence="7 8" key="1">
    <citation type="submission" date="2015-12" db="EMBL/GenBank/DDBJ databases">
        <title>Draft genome of Thermovenabulum gondwanense isolated from a red thermophilic microbial mat colonisisng an outflow channel of a bore well.</title>
        <authorList>
            <person name="Patel B.K."/>
        </authorList>
    </citation>
    <scope>NUCLEOTIDE SEQUENCE [LARGE SCALE GENOMIC DNA]</scope>
    <source>
        <strain evidence="7 8">R270</strain>
    </source>
</reference>
<evidence type="ECO:0000256" key="5">
    <source>
        <dbReference type="ARBA" id="ARBA00023136"/>
    </source>
</evidence>
<organism evidence="7 8">
    <name type="scientific">Thermovenabulum gondwanense</name>
    <dbReference type="NCBI Taxonomy" id="520767"/>
    <lineage>
        <taxon>Bacteria</taxon>
        <taxon>Bacillati</taxon>
        <taxon>Bacillota</taxon>
        <taxon>Clostridia</taxon>
        <taxon>Thermosediminibacterales</taxon>
        <taxon>Thermosediminibacteraceae</taxon>
        <taxon>Thermovenabulum</taxon>
    </lineage>
</organism>
<evidence type="ECO:0000256" key="3">
    <source>
        <dbReference type="ARBA" id="ARBA00022692"/>
    </source>
</evidence>
<feature type="transmembrane region" description="Helical" evidence="6">
    <location>
        <begin position="125"/>
        <end position="143"/>
    </location>
</feature>